<name>A0A0E9RMI9_ANGAN</name>
<reference evidence="1" key="1">
    <citation type="submission" date="2014-11" db="EMBL/GenBank/DDBJ databases">
        <authorList>
            <person name="Amaro Gonzalez C."/>
        </authorList>
    </citation>
    <scope>NUCLEOTIDE SEQUENCE</scope>
</reference>
<accession>A0A0E9RMI9</accession>
<sequence length="68" mass="8089">MMGPPQFQNVVHKPMESKWVTSQSLCPYSFLHSMARTYEFCHCLSIKQYKTSLLYDTELIQEDLFCYD</sequence>
<dbReference type="AlphaFoldDB" id="A0A0E9RMI9"/>
<proteinExistence type="predicted"/>
<reference evidence="1" key="2">
    <citation type="journal article" date="2015" name="Fish Shellfish Immunol.">
        <title>Early steps in the European eel (Anguilla anguilla)-Vibrio vulnificus interaction in the gills: Role of the RtxA13 toxin.</title>
        <authorList>
            <person name="Callol A."/>
            <person name="Pajuelo D."/>
            <person name="Ebbesson L."/>
            <person name="Teles M."/>
            <person name="MacKenzie S."/>
            <person name="Amaro C."/>
        </authorList>
    </citation>
    <scope>NUCLEOTIDE SEQUENCE</scope>
</reference>
<evidence type="ECO:0000313" key="1">
    <source>
        <dbReference type="EMBL" id="JAH30042.1"/>
    </source>
</evidence>
<organism evidence="1">
    <name type="scientific">Anguilla anguilla</name>
    <name type="common">European freshwater eel</name>
    <name type="synonym">Muraena anguilla</name>
    <dbReference type="NCBI Taxonomy" id="7936"/>
    <lineage>
        <taxon>Eukaryota</taxon>
        <taxon>Metazoa</taxon>
        <taxon>Chordata</taxon>
        <taxon>Craniata</taxon>
        <taxon>Vertebrata</taxon>
        <taxon>Euteleostomi</taxon>
        <taxon>Actinopterygii</taxon>
        <taxon>Neopterygii</taxon>
        <taxon>Teleostei</taxon>
        <taxon>Anguilliformes</taxon>
        <taxon>Anguillidae</taxon>
        <taxon>Anguilla</taxon>
    </lineage>
</organism>
<protein>
    <submittedName>
        <fullName evidence="1">Uncharacterized protein</fullName>
    </submittedName>
</protein>
<dbReference type="EMBL" id="GBXM01078535">
    <property type="protein sequence ID" value="JAH30042.1"/>
    <property type="molecule type" value="Transcribed_RNA"/>
</dbReference>